<reference evidence="5" key="1">
    <citation type="submission" date="2023-03" db="EMBL/GenBank/DDBJ databases">
        <authorList>
            <person name="Julca I."/>
        </authorList>
    </citation>
    <scope>NUCLEOTIDE SEQUENCE</scope>
</reference>
<dbReference type="Proteomes" id="UP001161247">
    <property type="component" value="Chromosome 5"/>
</dbReference>
<dbReference type="GO" id="GO:0005634">
    <property type="term" value="C:nucleus"/>
    <property type="evidence" value="ECO:0007669"/>
    <property type="project" value="UniProtKB-SubCell"/>
</dbReference>
<feature type="domain" description="CCT" evidence="4">
    <location>
        <begin position="183"/>
        <end position="225"/>
    </location>
</feature>
<dbReference type="PANTHER" id="PTHR31319:SF101">
    <property type="entry name" value="TWO-COMPONENT RESPONSE REGULATOR-LIKE APRR5"/>
    <property type="match status" value="1"/>
</dbReference>
<evidence type="ECO:0000256" key="2">
    <source>
        <dbReference type="ARBA" id="ARBA00023242"/>
    </source>
</evidence>
<evidence type="ECO:0000313" key="5">
    <source>
        <dbReference type="EMBL" id="CAI9105256.1"/>
    </source>
</evidence>
<dbReference type="PANTHER" id="PTHR31319">
    <property type="entry name" value="ZINC FINGER PROTEIN CONSTANS-LIKE 4"/>
    <property type="match status" value="1"/>
</dbReference>
<dbReference type="GO" id="GO:0003700">
    <property type="term" value="F:DNA-binding transcription factor activity"/>
    <property type="evidence" value="ECO:0007669"/>
    <property type="project" value="TreeGrafter"/>
</dbReference>
<keyword evidence="6" id="KW-1185">Reference proteome</keyword>
<evidence type="ECO:0000256" key="1">
    <source>
        <dbReference type="ARBA" id="ARBA00004123"/>
    </source>
</evidence>
<dbReference type="AlphaFoldDB" id="A0AAV1DCT8"/>
<dbReference type="GO" id="GO:0009909">
    <property type="term" value="P:regulation of flower development"/>
    <property type="evidence" value="ECO:0007669"/>
    <property type="project" value="InterPro"/>
</dbReference>
<dbReference type="InterPro" id="IPR010402">
    <property type="entry name" value="CCT_domain"/>
</dbReference>
<dbReference type="PROSITE" id="PS51017">
    <property type="entry name" value="CCT"/>
    <property type="match status" value="1"/>
</dbReference>
<evidence type="ECO:0000259" key="4">
    <source>
        <dbReference type="PROSITE" id="PS51017"/>
    </source>
</evidence>
<gene>
    <name evidence="5" type="ORF">OLC1_LOCUS13994</name>
</gene>
<accession>A0AAV1DCT8</accession>
<protein>
    <submittedName>
        <fullName evidence="5">OLC1v1004141C2</fullName>
    </submittedName>
</protein>
<keyword evidence="2 3" id="KW-0539">Nucleus</keyword>
<proteinExistence type="predicted"/>
<sequence>MMYGQQSNNMNANEFPIFYSPSSPSSSSTEIFQSHFPSSSSLPAPLAIPVNEYEYLSALKSELNHSSSSGCSSYNSPTSLTSYYGSPPTSLTSFELANNPNSLMMQRSISSHSLLHNKNFQGFSPLGYLDSAETSPVRKVLSAGDLQCMNPKPHNHRSDNSLATEYSIIESMSKACKYSPEEKKERIERYRSKRNLRNFNKKIKYECRKTLADSRPRIRGRFARNDEIDQKACQTQWDHTGIDQEEDEDDDNWISILDALSANLIP</sequence>
<evidence type="ECO:0000256" key="3">
    <source>
        <dbReference type="PROSITE-ProRule" id="PRU00357"/>
    </source>
</evidence>
<dbReference type="InterPro" id="IPR045281">
    <property type="entry name" value="CONSTANS-like"/>
</dbReference>
<comment type="subcellular location">
    <subcellularLocation>
        <location evidence="1 3">Nucleus</location>
    </subcellularLocation>
</comment>
<dbReference type="Pfam" id="PF06203">
    <property type="entry name" value="CCT"/>
    <property type="match status" value="1"/>
</dbReference>
<evidence type="ECO:0000313" key="6">
    <source>
        <dbReference type="Proteomes" id="UP001161247"/>
    </source>
</evidence>
<name>A0AAV1DCT8_OLDCO</name>
<dbReference type="EMBL" id="OX459122">
    <property type="protein sequence ID" value="CAI9105256.1"/>
    <property type="molecule type" value="Genomic_DNA"/>
</dbReference>
<organism evidence="5 6">
    <name type="scientific">Oldenlandia corymbosa var. corymbosa</name>
    <dbReference type="NCBI Taxonomy" id="529605"/>
    <lineage>
        <taxon>Eukaryota</taxon>
        <taxon>Viridiplantae</taxon>
        <taxon>Streptophyta</taxon>
        <taxon>Embryophyta</taxon>
        <taxon>Tracheophyta</taxon>
        <taxon>Spermatophyta</taxon>
        <taxon>Magnoliopsida</taxon>
        <taxon>eudicotyledons</taxon>
        <taxon>Gunneridae</taxon>
        <taxon>Pentapetalae</taxon>
        <taxon>asterids</taxon>
        <taxon>lamiids</taxon>
        <taxon>Gentianales</taxon>
        <taxon>Rubiaceae</taxon>
        <taxon>Rubioideae</taxon>
        <taxon>Spermacoceae</taxon>
        <taxon>Hedyotis-Oldenlandia complex</taxon>
        <taxon>Oldenlandia</taxon>
    </lineage>
</organism>